<sequence length="191" mass="21043">MSTDVTFTYKSGGKHVTKTLKAADKISSREALGLWKVDGKAWKVYATTKQLQALSDDYTRASQAAALPMGDPKFQQGSVKQGTKPASEGFVLITQWMDGTNFQKTIQSFKTALTRQNISHNKTSEEYKRITRGCNAANQVGLKDCQGFIKSGIAQPLRFIDIHTSWNPSTHTFGHSEQAAELVEAIVAWGQ</sequence>
<keyword evidence="2" id="KW-1185">Reference proteome</keyword>
<dbReference type="Proteomes" id="UP000250043">
    <property type="component" value="Unassembled WGS sequence"/>
</dbReference>
<name>A0A8E2AGI1_9APHY</name>
<organism evidence="1 2">
    <name type="scientific">Obba rivulosa</name>
    <dbReference type="NCBI Taxonomy" id="1052685"/>
    <lineage>
        <taxon>Eukaryota</taxon>
        <taxon>Fungi</taxon>
        <taxon>Dikarya</taxon>
        <taxon>Basidiomycota</taxon>
        <taxon>Agaricomycotina</taxon>
        <taxon>Agaricomycetes</taxon>
        <taxon>Polyporales</taxon>
        <taxon>Gelatoporiaceae</taxon>
        <taxon>Obba</taxon>
    </lineage>
</organism>
<accession>A0A8E2AGI1</accession>
<gene>
    <name evidence="1" type="ORF">OBBRIDRAFT_872009</name>
</gene>
<proteinExistence type="predicted"/>
<protein>
    <submittedName>
        <fullName evidence="1">Uncharacterized protein</fullName>
    </submittedName>
</protein>
<evidence type="ECO:0000313" key="1">
    <source>
        <dbReference type="EMBL" id="OCH83723.1"/>
    </source>
</evidence>
<dbReference type="EMBL" id="KV722843">
    <property type="protein sequence ID" value="OCH83723.1"/>
    <property type="molecule type" value="Genomic_DNA"/>
</dbReference>
<evidence type="ECO:0000313" key="2">
    <source>
        <dbReference type="Proteomes" id="UP000250043"/>
    </source>
</evidence>
<dbReference type="OrthoDB" id="3252968at2759"/>
<dbReference type="AlphaFoldDB" id="A0A8E2AGI1"/>
<reference evidence="1 2" key="1">
    <citation type="submission" date="2016-07" db="EMBL/GenBank/DDBJ databases">
        <title>Draft genome of the white-rot fungus Obba rivulosa 3A-2.</title>
        <authorList>
            <consortium name="DOE Joint Genome Institute"/>
            <person name="Miettinen O."/>
            <person name="Riley R."/>
            <person name="Acob R."/>
            <person name="Barry K."/>
            <person name="Cullen D."/>
            <person name="De Vries R."/>
            <person name="Hainaut M."/>
            <person name="Hatakka A."/>
            <person name="Henrissat B."/>
            <person name="Hilden K."/>
            <person name="Kuo R."/>
            <person name="Labutti K."/>
            <person name="Lipzen A."/>
            <person name="Makela M.R."/>
            <person name="Sandor L."/>
            <person name="Spatafora J.W."/>
            <person name="Grigoriev I.V."/>
            <person name="Hibbett D.S."/>
        </authorList>
    </citation>
    <scope>NUCLEOTIDE SEQUENCE [LARGE SCALE GENOMIC DNA]</scope>
    <source>
        <strain evidence="1 2">3A-2</strain>
    </source>
</reference>